<feature type="domain" description="AB hydrolase-1" evidence="1">
    <location>
        <begin position="26"/>
        <end position="124"/>
    </location>
</feature>
<sequence length="166" mass="17254">MRHDETVLPVGGFLVRAYRAGAGAELVLLHGGGPDDARRAWEPVWTVLAGRARVTAPDLPGFGGTPLGATVPTLAGYAAWLGAFLDACGIERAGIAGRSLGGRIALRAALDLPDRVSRVAVCGARTRLIGRRLDGVACPVLVLGDAPGRDAEELAAFLSPRAIRDR</sequence>
<dbReference type="InterPro" id="IPR029058">
    <property type="entry name" value="AB_hydrolase_fold"/>
</dbReference>
<dbReference type="PANTHER" id="PTHR43798:SF33">
    <property type="entry name" value="HYDROLASE, PUTATIVE (AFU_ORTHOLOGUE AFUA_2G14860)-RELATED"/>
    <property type="match status" value="1"/>
</dbReference>
<dbReference type="Proteomes" id="UP001139648">
    <property type="component" value="Unassembled WGS sequence"/>
</dbReference>
<accession>A0A9X2K4M1</accession>
<dbReference type="GO" id="GO:0016020">
    <property type="term" value="C:membrane"/>
    <property type="evidence" value="ECO:0007669"/>
    <property type="project" value="TreeGrafter"/>
</dbReference>
<keyword evidence="3" id="KW-1185">Reference proteome</keyword>
<dbReference type="EMBL" id="JAMZEB010000002">
    <property type="protein sequence ID" value="MCP2360203.1"/>
    <property type="molecule type" value="Genomic_DNA"/>
</dbReference>
<proteinExistence type="predicted"/>
<evidence type="ECO:0000313" key="3">
    <source>
        <dbReference type="Proteomes" id="UP001139648"/>
    </source>
</evidence>
<dbReference type="Pfam" id="PF00561">
    <property type="entry name" value="Abhydrolase_1"/>
    <property type="match status" value="1"/>
</dbReference>
<dbReference type="PRINTS" id="PR00111">
    <property type="entry name" value="ABHYDROLASE"/>
</dbReference>
<dbReference type="InterPro" id="IPR050266">
    <property type="entry name" value="AB_hydrolase_sf"/>
</dbReference>
<dbReference type="SUPFAM" id="SSF53474">
    <property type="entry name" value="alpha/beta-Hydrolases"/>
    <property type="match status" value="1"/>
</dbReference>
<evidence type="ECO:0000259" key="1">
    <source>
        <dbReference type="Pfam" id="PF00561"/>
    </source>
</evidence>
<comment type="caution">
    <text evidence="2">The sequence shown here is derived from an EMBL/GenBank/DDBJ whole genome shotgun (WGS) entry which is preliminary data.</text>
</comment>
<dbReference type="Gene3D" id="3.40.50.1820">
    <property type="entry name" value="alpha/beta hydrolase"/>
    <property type="match status" value="1"/>
</dbReference>
<protein>
    <submittedName>
        <fullName evidence="2">Pimeloyl-ACP methyl ester carboxylesterase</fullName>
    </submittedName>
</protein>
<dbReference type="AlphaFoldDB" id="A0A9X2K4M1"/>
<dbReference type="RefSeq" id="WP_253747911.1">
    <property type="nucleotide sequence ID" value="NZ_BAABKA010000066.1"/>
</dbReference>
<evidence type="ECO:0000313" key="2">
    <source>
        <dbReference type="EMBL" id="MCP2360203.1"/>
    </source>
</evidence>
<dbReference type="PANTHER" id="PTHR43798">
    <property type="entry name" value="MONOACYLGLYCEROL LIPASE"/>
    <property type="match status" value="1"/>
</dbReference>
<dbReference type="GO" id="GO:0003824">
    <property type="term" value="F:catalytic activity"/>
    <property type="evidence" value="ECO:0007669"/>
    <property type="project" value="UniProtKB-ARBA"/>
</dbReference>
<dbReference type="InterPro" id="IPR000073">
    <property type="entry name" value="AB_hydrolase_1"/>
</dbReference>
<organism evidence="2 3">
    <name type="scientific">Nonomuraea thailandensis</name>
    <dbReference type="NCBI Taxonomy" id="1188745"/>
    <lineage>
        <taxon>Bacteria</taxon>
        <taxon>Bacillati</taxon>
        <taxon>Actinomycetota</taxon>
        <taxon>Actinomycetes</taxon>
        <taxon>Streptosporangiales</taxon>
        <taxon>Streptosporangiaceae</taxon>
        <taxon>Nonomuraea</taxon>
    </lineage>
</organism>
<gene>
    <name evidence="2" type="ORF">HD597_007223</name>
</gene>
<name>A0A9X2K4M1_9ACTN</name>
<reference evidence="2" key="1">
    <citation type="submission" date="2022-06" db="EMBL/GenBank/DDBJ databases">
        <title>Sequencing the genomes of 1000 actinobacteria strains.</title>
        <authorList>
            <person name="Klenk H.-P."/>
        </authorList>
    </citation>
    <scope>NUCLEOTIDE SEQUENCE</scope>
    <source>
        <strain evidence="2">DSM 46694</strain>
    </source>
</reference>